<protein>
    <submittedName>
        <fullName evidence="2">CoF synthetase</fullName>
    </submittedName>
</protein>
<dbReference type="PANTHER" id="PTHR43845">
    <property type="entry name" value="BLR5969 PROTEIN"/>
    <property type="match status" value="1"/>
</dbReference>
<evidence type="ECO:0000313" key="2">
    <source>
        <dbReference type="EMBL" id="AMW08273.1"/>
    </source>
</evidence>
<dbReference type="PANTHER" id="PTHR43845:SF1">
    <property type="entry name" value="BLR5969 PROTEIN"/>
    <property type="match status" value="1"/>
</dbReference>
<dbReference type="Proteomes" id="UP000076096">
    <property type="component" value="Chromosome"/>
</dbReference>
<dbReference type="SUPFAM" id="SSF56801">
    <property type="entry name" value="Acetyl-CoA synthetase-like"/>
    <property type="match status" value="1"/>
</dbReference>
<dbReference type="RefSeq" id="WP_062924747.1">
    <property type="nucleotide sequence ID" value="NZ_CP015098.1"/>
</dbReference>
<gene>
    <name evidence="2" type="ORF">A4E84_01195</name>
</gene>
<proteinExistence type="predicted"/>
<dbReference type="Pfam" id="PF00501">
    <property type="entry name" value="AMP-binding"/>
    <property type="match status" value="1"/>
</dbReference>
<keyword evidence="3" id="KW-1185">Reference proteome</keyword>
<dbReference type="KEGG" id="stsi:A4E84_01195"/>
<name>A0A143BT14_9ACTN</name>
<evidence type="ECO:0000259" key="1">
    <source>
        <dbReference type="Pfam" id="PF00501"/>
    </source>
</evidence>
<organism evidence="2 3">
    <name type="scientific">Streptomyces qaidamensis</name>
    <dbReference type="NCBI Taxonomy" id="1783515"/>
    <lineage>
        <taxon>Bacteria</taxon>
        <taxon>Bacillati</taxon>
        <taxon>Actinomycetota</taxon>
        <taxon>Actinomycetes</taxon>
        <taxon>Kitasatosporales</taxon>
        <taxon>Streptomycetaceae</taxon>
        <taxon>Streptomyces</taxon>
        <taxon>Streptomyces aurantiacus group</taxon>
    </lineage>
</organism>
<accession>A0A143BT14</accession>
<reference evidence="3" key="1">
    <citation type="submission" date="2016-04" db="EMBL/GenBank/DDBJ databases">
        <authorList>
            <person name="Zhang B."/>
        </authorList>
    </citation>
    <scope>NUCLEOTIDE SEQUENCE [LARGE SCALE GENOMIC DNA]</scope>
    <source>
        <strain evidence="3">S10</strain>
    </source>
</reference>
<sequence length="459" mass="49233">MTTLARPAGHDPRSRLRDTLVSRLDIARKVAAVTSLDRTALDAWAGDALAATVEHACRNSPFYTGFVPAEAARAVAQGRPHAFEAIPFTTREHLSAAYPLGMLAVPRREVIRFDESSGTGNGRPIAAFFTMADWLENNLTVAGLLATVLDRRDVAAIAVPYELAGVGQDLDRAIEILGCTIVPLGAASPSCTPDRMVDALLRSGATTLVCSGTRALFLGEIARRRGIDPRSDLNVSKILMAGEGASPAKKRRLADQWGAVAYSMFGMTETNTLAMFCRERELHLVESRTFFEVVDPQSGERLPDGSVGELAVTTLASRAMPLLRYRTGDVCQIEAAPCACGSPLRRLRHRGRFGDRIPVGDRGTSQLEIEDIVLGAMTTAPYYFAFDIDGDVLEIALPQSSTDEATRASIAAGVRDRLGVSTRFGPLDTDRFETALRTSAKPTMRNFSAYGGGGAAGEG</sequence>
<evidence type="ECO:0000313" key="3">
    <source>
        <dbReference type="Proteomes" id="UP000076096"/>
    </source>
</evidence>
<dbReference type="STRING" id="1783515.A4E84_01195"/>
<dbReference type="AlphaFoldDB" id="A0A143BT14"/>
<dbReference type="InterPro" id="IPR000873">
    <property type="entry name" value="AMP-dep_synth/lig_dom"/>
</dbReference>
<feature type="domain" description="AMP-dependent synthetase/ligase" evidence="1">
    <location>
        <begin position="177"/>
        <end position="312"/>
    </location>
</feature>
<dbReference type="InterPro" id="IPR042099">
    <property type="entry name" value="ANL_N_sf"/>
</dbReference>
<dbReference type="Gene3D" id="3.40.50.12780">
    <property type="entry name" value="N-terminal domain of ligase-like"/>
    <property type="match status" value="1"/>
</dbReference>
<dbReference type="EMBL" id="CP015098">
    <property type="protein sequence ID" value="AMW08273.1"/>
    <property type="molecule type" value="Genomic_DNA"/>
</dbReference>